<protein>
    <submittedName>
        <fullName evidence="1">Uncharacterized protein</fullName>
    </submittedName>
</protein>
<proteinExistence type="predicted"/>
<reference evidence="2" key="2">
    <citation type="submission" date="2006-09" db="EMBL/GenBank/DDBJ databases">
        <title>The genome sequence of Plasmodium falciparum Dd2.</title>
        <authorList>
            <consortium name="The Broad Institute Genome Sequencing Platform"/>
            <person name="Birren B."/>
            <person name="Lander E."/>
            <person name="Galagan J."/>
            <person name="Nusbaum C."/>
            <person name="Devon K."/>
            <person name="Henn M."/>
            <person name="Jaffe D."/>
            <person name="Butler J."/>
            <person name="Alvarez P."/>
            <person name="Gnerre S."/>
            <person name="Grabherr M."/>
            <person name="Kleber M."/>
            <person name="Mauceli E."/>
            <person name="Brockman W."/>
            <person name="MacCallum I.A."/>
            <person name="Rounsley S."/>
            <person name="Young S."/>
            <person name="LaButti K."/>
            <person name="Pushparaj V."/>
            <person name="DeCaprio D."/>
            <person name="Crawford M."/>
            <person name="Koehrsen M."/>
            <person name="Engels R."/>
            <person name="Montgomery P."/>
            <person name="Pearson M."/>
            <person name="Howarth C."/>
            <person name="Larson L."/>
            <person name="Luoma S."/>
            <person name="White J."/>
            <person name="Kodira C."/>
            <person name="Zeng Q."/>
            <person name="O'Leary S."/>
            <person name="Yandava C."/>
            <person name="Alvarado L."/>
            <person name="Wirth D."/>
            <person name="Volkman S."/>
            <person name="Hartl D."/>
        </authorList>
    </citation>
    <scope>NUCLEOTIDE SEQUENCE [LARGE SCALE GENOMIC DNA]</scope>
</reference>
<dbReference type="KEGG" id="pfd:PFDG_02640"/>
<dbReference type="Proteomes" id="UP000054282">
    <property type="component" value="Unassembled WGS sequence"/>
</dbReference>
<name>A0A0L7M1Y1_PLAF4</name>
<evidence type="ECO:0000313" key="1">
    <source>
        <dbReference type="EMBL" id="KOB86788.1"/>
    </source>
</evidence>
<dbReference type="EMBL" id="DS016370">
    <property type="protein sequence ID" value="KOB86788.1"/>
    <property type="molecule type" value="Genomic_DNA"/>
</dbReference>
<sequence length="58" mass="6851">MKDIKYYLRCINLSSLLNVTLKIMIRENLKGMTLEHIRQKKGEHINEGYESTCLCNHL</sequence>
<reference evidence="2" key="1">
    <citation type="submission" date="2006-09" db="EMBL/GenBank/DDBJ databases">
        <title>Annotation of Plasmodium falciparum Dd2.</title>
        <authorList>
            <consortium name="The Broad Institute Genome Sequencing Platform"/>
            <person name="Volkman S.K."/>
            <person name="Neafsey D.E."/>
            <person name="Dash A.P."/>
            <person name="Chitnis C.E."/>
            <person name="Hartl D.L."/>
            <person name="Young S.K."/>
            <person name="Zeng Q."/>
            <person name="Koehrsen M."/>
            <person name="Alvarado L."/>
            <person name="Berlin A."/>
            <person name="Borenstein D."/>
            <person name="Chapman S.B."/>
            <person name="Chen Z."/>
            <person name="Engels R."/>
            <person name="Freedman E."/>
            <person name="Gellesch M."/>
            <person name="Goldberg J."/>
            <person name="Griggs A."/>
            <person name="Gujja S."/>
            <person name="Heilman E.R."/>
            <person name="Heiman D.I."/>
            <person name="Howarth C."/>
            <person name="Jen D."/>
            <person name="Larson L."/>
            <person name="Mehta T."/>
            <person name="Neiman D."/>
            <person name="Park D."/>
            <person name="Pearson M."/>
            <person name="Roberts A."/>
            <person name="Saif S."/>
            <person name="Shea T."/>
            <person name="Shenoy N."/>
            <person name="Sisk P."/>
            <person name="Stolte C."/>
            <person name="Sykes S."/>
            <person name="Walk T."/>
            <person name="White J."/>
            <person name="Yandava C."/>
            <person name="Haas B."/>
            <person name="Henn M.R."/>
            <person name="Nusbaum C."/>
            <person name="Birren B."/>
        </authorList>
    </citation>
    <scope>NUCLEOTIDE SEQUENCE [LARGE SCALE GENOMIC DNA]</scope>
</reference>
<gene>
    <name evidence="1" type="ORF">PFDG_02640</name>
</gene>
<organism evidence="1 2">
    <name type="scientific">Plasmodium falciparum (isolate Dd2)</name>
    <dbReference type="NCBI Taxonomy" id="57267"/>
    <lineage>
        <taxon>Eukaryota</taxon>
        <taxon>Sar</taxon>
        <taxon>Alveolata</taxon>
        <taxon>Apicomplexa</taxon>
        <taxon>Aconoidasida</taxon>
        <taxon>Haemosporida</taxon>
        <taxon>Plasmodiidae</taxon>
        <taxon>Plasmodium</taxon>
        <taxon>Plasmodium (Laverania)</taxon>
    </lineage>
</organism>
<accession>A0A0L7M1Y1</accession>
<dbReference type="AlphaFoldDB" id="A0A0L7M1Y1"/>
<evidence type="ECO:0000313" key="2">
    <source>
        <dbReference type="Proteomes" id="UP000054282"/>
    </source>
</evidence>